<reference evidence="1" key="1">
    <citation type="submission" date="2020-05" db="EMBL/GenBank/DDBJ databases">
        <title>Large-scale comparative analyses of tick genomes elucidate their genetic diversity and vector capacities.</title>
        <authorList>
            <person name="Jia N."/>
            <person name="Wang J."/>
            <person name="Shi W."/>
            <person name="Du L."/>
            <person name="Sun Y."/>
            <person name="Zhan W."/>
            <person name="Jiang J."/>
            <person name="Wang Q."/>
            <person name="Zhang B."/>
            <person name="Ji P."/>
            <person name="Sakyi L.B."/>
            <person name="Cui X."/>
            <person name="Yuan T."/>
            <person name="Jiang B."/>
            <person name="Yang W."/>
            <person name="Lam T.T.-Y."/>
            <person name="Chang Q."/>
            <person name="Ding S."/>
            <person name="Wang X."/>
            <person name="Zhu J."/>
            <person name="Ruan X."/>
            <person name="Zhao L."/>
            <person name="Wei J."/>
            <person name="Que T."/>
            <person name="Du C."/>
            <person name="Cheng J."/>
            <person name="Dai P."/>
            <person name="Han X."/>
            <person name="Huang E."/>
            <person name="Gao Y."/>
            <person name="Liu J."/>
            <person name="Shao H."/>
            <person name="Ye R."/>
            <person name="Li L."/>
            <person name="Wei W."/>
            <person name="Wang X."/>
            <person name="Wang C."/>
            <person name="Yang T."/>
            <person name="Huo Q."/>
            <person name="Li W."/>
            <person name="Guo W."/>
            <person name="Chen H."/>
            <person name="Zhou L."/>
            <person name="Ni X."/>
            <person name="Tian J."/>
            <person name="Zhou Y."/>
            <person name="Sheng Y."/>
            <person name="Liu T."/>
            <person name="Pan Y."/>
            <person name="Xia L."/>
            <person name="Li J."/>
            <person name="Zhao F."/>
            <person name="Cao W."/>
        </authorList>
    </citation>
    <scope>NUCLEOTIDE SEQUENCE</scope>
    <source>
        <strain evidence="1">Hyas-2018</strain>
    </source>
</reference>
<comment type="caution">
    <text evidence="1">The sequence shown here is derived from an EMBL/GenBank/DDBJ whole genome shotgun (WGS) entry which is preliminary data.</text>
</comment>
<keyword evidence="2" id="KW-1185">Reference proteome</keyword>
<gene>
    <name evidence="1" type="ORF">HPB50_009867</name>
</gene>
<dbReference type="EMBL" id="CM023484">
    <property type="protein sequence ID" value="KAH6932816.1"/>
    <property type="molecule type" value="Genomic_DNA"/>
</dbReference>
<accession>A0ACB7SFI1</accession>
<name>A0ACB7SFI1_HYAAI</name>
<protein>
    <submittedName>
        <fullName evidence="1">Uncharacterized protein</fullName>
    </submittedName>
</protein>
<evidence type="ECO:0000313" key="1">
    <source>
        <dbReference type="EMBL" id="KAH6932816.1"/>
    </source>
</evidence>
<proteinExistence type="predicted"/>
<organism evidence="1 2">
    <name type="scientific">Hyalomma asiaticum</name>
    <name type="common">Tick</name>
    <dbReference type="NCBI Taxonomy" id="266040"/>
    <lineage>
        <taxon>Eukaryota</taxon>
        <taxon>Metazoa</taxon>
        <taxon>Ecdysozoa</taxon>
        <taxon>Arthropoda</taxon>
        <taxon>Chelicerata</taxon>
        <taxon>Arachnida</taxon>
        <taxon>Acari</taxon>
        <taxon>Parasitiformes</taxon>
        <taxon>Ixodida</taxon>
        <taxon>Ixodoidea</taxon>
        <taxon>Ixodidae</taxon>
        <taxon>Hyalomminae</taxon>
        <taxon>Hyalomma</taxon>
    </lineage>
</organism>
<evidence type="ECO:0000313" key="2">
    <source>
        <dbReference type="Proteomes" id="UP000821845"/>
    </source>
</evidence>
<sequence>MFVKDLLTAVWSPAELFGRSLQGKHSPRFADRPRKELLSLESVDDTRILEGEADKKGLVPEMIPGALKQMNRFIVEKLRDIDRMVKRQPRTCHEGC</sequence>
<dbReference type="Proteomes" id="UP000821845">
    <property type="component" value="Chromosome 4"/>
</dbReference>